<reference evidence="3 4" key="1">
    <citation type="submission" date="2021-10" db="EMBL/GenBank/DDBJ databases">
        <authorList>
            <person name="Koch H."/>
        </authorList>
    </citation>
    <scope>NUCLEOTIDE SEQUENCE [LARGE SCALE GENOMIC DNA]</scope>
    <source>
        <strain evidence="3">6680</strain>
    </source>
</reference>
<dbReference type="EMBL" id="OU912926">
    <property type="protein sequence ID" value="CAG9933084.1"/>
    <property type="molecule type" value="Genomic_DNA"/>
</dbReference>
<dbReference type="Gene3D" id="3.30.1490.20">
    <property type="entry name" value="ATP-grasp fold, A domain"/>
    <property type="match status" value="1"/>
</dbReference>
<keyword evidence="3" id="KW-0436">Ligase</keyword>
<dbReference type="SUPFAM" id="SSF56059">
    <property type="entry name" value="Glutathione synthetase ATP-binding domain-like"/>
    <property type="match status" value="1"/>
</dbReference>
<dbReference type="RefSeq" id="WP_239796922.1">
    <property type="nucleotide sequence ID" value="NZ_OU912926.1"/>
</dbReference>
<keyword evidence="4" id="KW-1185">Reference proteome</keyword>
<dbReference type="Proteomes" id="UP000839052">
    <property type="component" value="Chromosome"/>
</dbReference>
<keyword evidence="1" id="KW-0067">ATP-binding</keyword>
<dbReference type="GO" id="GO:0016874">
    <property type="term" value="F:ligase activity"/>
    <property type="evidence" value="ECO:0007669"/>
    <property type="project" value="UniProtKB-KW"/>
</dbReference>
<organism evidence="3 4">
    <name type="scientific">Candidatus Nitrotoga arctica</name>
    <dbReference type="NCBI Taxonomy" id="453162"/>
    <lineage>
        <taxon>Bacteria</taxon>
        <taxon>Pseudomonadati</taxon>
        <taxon>Pseudomonadota</taxon>
        <taxon>Betaproteobacteria</taxon>
        <taxon>Nitrosomonadales</taxon>
        <taxon>Gallionellaceae</taxon>
        <taxon>Candidatus Nitrotoga</taxon>
    </lineage>
</organism>
<name>A0ABM8YZX9_9PROT</name>
<gene>
    <name evidence="3" type="ORF">NTG6680_1835</name>
</gene>
<protein>
    <submittedName>
        <fullName evidence="3">D-ala D-ala ligase C-terminus</fullName>
    </submittedName>
</protein>
<evidence type="ECO:0000313" key="3">
    <source>
        <dbReference type="EMBL" id="CAG9933084.1"/>
    </source>
</evidence>
<accession>A0ABM8YZX9</accession>
<feature type="domain" description="ATP-grasp" evidence="2">
    <location>
        <begin position="115"/>
        <end position="305"/>
    </location>
</feature>
<dbReference type="InterPro" id="IPR011761">
    <property type="entry name" value="ATP-grasp"/>
</dbReference>
<sequence length="395" mass="45511">MQNFQALLVGENVELMIAVPTLLSRAGFAVDVITNSYIFKKHPSIRNFVFVANPDYIARVASEKSKNNYSLIVIGDDNTLKKILNSDLSVEEKIELLPIQTIKNLHHIYSKIGLSKVFQEFGVITPEFRIAKDKSELKKSVESLGYPVLVKIDVSGGGFGVFECLNNGDVEILLNTLQTYPVLLQKKIQGVELDLSSFYQESKLIHFSYSRIERVNGKFGASALRTYVQIANLQKEIFDELDLLGKALGANGFVNIACIQSDHDQKRYFIEADMRPNAWVDFSKYFGDDPAVQINNFFLNRNTLQHPYPVNPAYPDNILLPYFSRIKLWELAINRYCVWRYIPNKDHLIIFMYLIIRKIKTMVIKEFKPLMPENYWIRLKCVYQKSRNSILNLLM</sequence>
<dbReference type="Gene3D" id="3.30.470.20">
    <property type="entry name" value="ATP-grasp fold, B domain"/>
    <property type="match status" value="1"/>
</dbReference>
<dbReference type="InterPro" id="IPR013815">
    <property type="entry name" value="ATP_grasp_subdomain_1"/>
</dbReference>
<dbReference type="PROSITE" id="PS50975">
    <property type="entry name" value="ATP_GRASP"/>
    <property type="match status" value="1"/>
</dbReference>
<proteinExistence type="predicted"/>
<keyword evidence="1" id="KW-0547">Nucleotide-binding</keyword>
<evidence type="ECO:0000313" key="4">
    <source>
        <dbReference type="Proteomes" id="UP000839052"/>
    </source>
</evidence>
<evidence type="ECO:0000259" key="2">
    <source>
        <dbReference type="PROSITE" id="PS50975"/>
    </source>
</evidence>
<evidence type="ECO:0000256" key="1">
    <source>
        <dbReference type="PROSITE-ProRule" id="PRU00409"/>
    </source>
</evidence>